<dbReference type="AlphaFoldDB" id="A0A1H3VFT1"/>
<sequence length="244" mass="27686">MRKFGLVGKNIDYSFSRTYFKKKFEAEAISDASYVNFDLENITDFKTLKCHPDLKGLNVTIPYKETIIPFLDSLHADAKHIGAVNTIKITKNGEYVGYNTDYYGFKQALTPFLKPQHTKALILGTGGASKAVAYALEQLRISYRFVSRSASTTGTITYESLSVEDLRNHLLIINCTPLGTHPNTEECPNIPYHGITDEHILFDLIYNPEKTKFLSLGEKHKATFINGLKMLEYQAEKAWEIWNT</sequence>
<dbReference type="OrthoDB" id="9792692at2"/>
<dbReference type="EMBL" id="FNQK01000001">
    <property type="protein sequence ID" value="SDZ73616.1"/>
    <property type="molecule type" value="Genomic_DNA"/>
</dbReference>
<evidence type="ECO:0000313" key="5">
    <source>
        <dbReference type="EMBL" id="SDZ73616.1"/>
    </source>
</evidence>
<dbReference type="GO" id="GO:0019632">
    <property type="term" value="P:shikimate metabolic process"/>
    <property type="evidence" value="ECO:0007669"/>
    <property type="project" value="TreeGrafter"/>
</dbReference>
<keyword evidence="6" id="KW-1185">Reference proteome</keyword>
<dbReference type="STRING" id="283786.SAMN04487990_101122"/>
<dbReference type="PANTHER" id="PTHR21089">
    <property type="entry name" value="SHIKIMATE DEHYDROGENASE"/>
    <property type="match status" value="1"/>
</dbReference>
<accession>A0A1H3VFT1</accession>
<dbReference type="SUPFAM" id="SSF53223">
    <property type="entry name" value="Aminoacid dehydrogenase-like, N-terminal domain"/>
    <property type="match status" value="1"/>
</dbReference>
<comment type="pathway">
    <text evidence="1">Metabolic intermediate biosynthesis; chorismate biosynthesis; chorismate from D-erythrose 4-phosphate and phosphoenolpyruvate: step 4/7.</text>
</comment>
<dbReference type="InterPro" id="IPR013708">
    <property type="entry name" value="Shikimate_DH-bd_N"/>
</dbReference>
<gene>
    <name evidence="5" type="ORF">SAMN04487990_101122</name>
</gene>
<evidence type="ECO:0000313" key="6">
    <source>
        <dbReference type="Proteomes" id="UP000198846"/>
    </source>
</evidence>
<dbReference type="SUPFAM" id="SSF51735">
    <property type="entry name" value="NAD(P)-binding Rossmann-fold domains"/>
    <property type="match status" value="1"/>
</dbReference>
<name>A0A1H3VFT1_BIZPA</name>
<dbReference type="GO" id="GO:0009073">
    <property type="term" value="P:aromatic amino acid family biosynthetic process"/>
    <property type="evidence" value="ECO:0007669"/>
    <property type="project" value="UniProtKB-KW"/>
</dbReference>
<dbReference type="InterPro" id="IPR022893">
    <property type="entry name" value="Shikimate_DH_fam"/>
</dbReference>
<dbReference type="GO" id="GO:0050661">
    <property type="term" value="F:NADP binding"/>
    <property type="evidence" value="ECO:0007669"/>
    <property type="project" value="TreeGrafter"/>
</dbReference>
<protein>
    <submittedName>
        <fullName evidence="5">Shikimate dehydrogenase</fullName>
    </submittedName>
</protein>
<dbReference type="Gene3D" id="3.40.50.10860">
    <property type="entry name" value="Leucine Dehydrogenase, chain A, domain 1"/>
    <property type="match status" value="1"/>
</dbReference>
<keyword evidence="3" id="KW-0028">Amino-acid biosynthesis</keyword>
<dbReference type="InterPro" id="IPR036291">
    <property type="entry name" value="NAD(P)-bd_dom_sf"/>
</dbReference>
<dbReference type="GO" id="GO:0009423">
    <property type="term" value="P:chorismate biosynthetic process"/>
    <property type="evidence" value="ECO:0007669"/>
    <property type="project" value="TreeGrafter"/>
</dbReference>
<dbReference type="InterPro" id="IPR046346">
    <property type="entry name" value="Aminoacid_DH-like_N_sf"/>
</dbReference>
<dbReference type="GO" id="GO:0005829">
    <property type="term" value="C:cytosol"/>
    <property type="evidence" value="ECO:0007669"/>
    <property type="project" value="TreeGrafter"/>
</dbReference>
<dbReference type="GO" id="GO:0004764">
    <property type="term" value="F:shikimate 3-dehydrogenase (NADP+) activity"/>
    <property type="evidence" value="ECO:0007669"/>
    <property type="project" value="InterPro"/>
</dbReference>
<proteinExistence type="predicted"/>
<evidence type="ECO:0000256" key="3">
    <source>
        <dbReference type="ARBA" id="ARBA00023141"/>
    </source>
</evidence>
<dbReference type="PANTHER" id="PTHR21089:SF1">
    <property type="entry name" value="BIFUNCTIONAL 3-DEHYDROQUINATE DEHYDRATASE_SHIKIMATE DEHYDROGENASE, CHLOROPLASTIC"/>
    <property type="match status" value="1"/>
</dbReference>
<reference evidence="5 6" key="1">
    <citation type="submission" date="2016-10" db="EMBL/GenBank/DDBJ databases">
        <authorList>
            <person name="de Groot N.N."/>
        </authorList>
    </citation>
    <scope>NUCLEOTIDE SEQUENCE [LARGE SCALE GENOMIC DNA]</scope>
    <source>
        <strain evidence="5 6">DSM 23842</strain>
    </source>
</reference>
<dbReference type="Proteomes" id="UP000198846">
    <property type="component" value="Unassembled WGS sequence"/>
</dbReference>
<evidence type="ECO:0000256" key="1">
    <source>
        <dbReference type="ARBA" id="ARBA00004871"/>
    </source>
</evidence>
<keyword evidence="2" id="KW-0560">Oxidoreductase</keyword>
<feature type="domain" description="Shikimate dehydrogenase substrate binding N-terminal" evidence="4">
    <location>
        <begin position="6"/>
        <end position="87"/>
    </location>
</feature>
<keyword evidence="3" id="KW-0057">Aromatic amino acid biosynthesis</keyword>
<evidence type="ECO:0000256" key="2">
    <source>
        <dbReference type="ARBA" id="ARBA00023002"/>
    </source>
</evidence>
<dbReference type="RefSeq" id="WP_092131107.1">
    <property type="nucleotide sequence ID" value="NZ_FNQK01000001.1"/>
</dbReference>
<dbReference type="CDD" id="cd01065">
    <property type="entry name" value="NAD_bind_Shikimate_DH"/>
    <property type="match status" value="1"/>
</dbReference>
<dbReference type="Pfam" id="PF08501">
    <property type="entry name" value="Shikimate_dh_N"/>
    <property type="match status" value="1"/>
</dbReference>
<organism evidence="5 6">
    <name type="scientific">Bizionia paragorgiae</name>
    <dbReference type="NCBI Taxonomy" id="283786"/>
    <lineage>
        <taxon>Bacteria</taxon>
        <taxon>Pseudomonadati</taxon>
        <taxon>Bacteroidota</taxon>
        <taxon>Flavobacteriia</taxon>
        <taxon>Flavobacteriales</taxon>
        <taxon>Flavobacteriaceae</taxon>
        <taxon>Bizionia</taxon>
    </lineage>
</organism>
<evidence type="ECO:0000259" key="4">
    <source>
        <dbReference type="Pfam" id="PF08501"/>
    </source>
</evidence>
<dbReference type="Gene3D" id="3.40.50.720">
    <property type="entry name" value="NAD(P)-binding Rossmann-like Domain"/>
    <property type="match status" value="1"/>
</dbReference>